<protein>
    <recommendedName>
        <fullName evidence="4">Cytochrome c domain-containing protein</fullName>
    </recommendedName>
</protein>
<organism evidence="5">
    <name type="scientific">hydrothermal vent metagenome</name>
    <dbReference type="NCBI Taxonomy" id="652676"/>
    <lineage>
        <taxon>unclassified sequences</taxon>
        <taxon>metagenomes</taxon>
        <taxon>ecological metagenomes</taxon>
    </lineage>
</organism>
<dbReference type="PROSITE" id="PS51007">
    <property type="entry name" value="CYTC"/>
    <property type="match status" value="1"/>
</dbReference>
<reference evidence="5" key="1">
    <citation type="submission" date="2018-06" db="EMBL/GenBank/DDBJ databases">
        <authorList>
            <person name="Zhirakovskaya E."/>
        </authorList>
    </citation>
    <scope>NUCLEOTIDE SEQUENCE</scope>
</reference>
<dbReference type="InterPro" id="IPR013427">
    <property type="entry name" value="Haem-bd_dom_put"/>
</dbReference>
<dbReference type="EMBL" id="UOGL01000512">
    <property type="protein sequence ID" value="VAX41084.1"/>
    <property type="molecule type" value="Genomic_DNA"/>
</dbReference>
<dbReference type="SUPFAM" id="SSF46626">
    <property type="entry name" value="Cytochrome c"/>
    <property type="match status" value="1"/>
</dbReference>
<dbReference type="InterPro" id="IPR036909">
    <property type="entry name" value="Cyt_c-like_dom_sf"/>
</dbReference>
<proteinExistence type="predicted"/>
<evidence type="ECO:0000256" key="1">
    <source>
        <dbReference type="ARBA" id="ARBA00022617"/>
    </source>
</evidence>
<dbReference type="GO" id="GO:0046872">
    <property type="term" value="F:metal ion binding"/>
    <property type="evidence" value="ECO:0007669"/>
    <property type="project" value="UniProtKB-KW"/>
</dbReference>
<keyword evidence="1" id="KW-0349">Heme</keyword>
<dbReference type="GO" id="GO:0020037">
    <property type="term" value="F:heme binding"/>
    <property type="evidence" value="ECO:0007669"/>
    <property type="project" value="InterPro"/>
</dbReference>
<keyword evidence="2" id="KW-0479">Metal-binding</keyword>
<dbReference type="AlphaFoldDB" id="A0A3B1DXI9"/>
<gene>
    <name evidence="5" type="ORF">MNBD_PLANCTO02-2203</name>
</gene>
<evidence type="ECO:0000259" key="4">
    <source>
        <dbReference type="PROSITE" id="PS51007"/>
    </source>
</evidence>
<dbReference type="InterPro" id="IPR009056">
    <property type="entry name" value="Cyt_c-like_dom"/>
</dbReference>
<evidence type="ECO:0000313" key="5">
    <source>
        <dbReference type="EMBL" id="VAX41084.1"/>
    </source>
</evidence>
<feature type="domain" description="Cytochrome c" evidence="4">
    <location>
        <begin position="302"/>
        <end position="438"/>
    </location>
</feature>
<accession>A0A3B1DXI9</accession>
<name>A0A3B1DXI9_9ZZZZ</name>
<sequence length="600" mass="65303">MNKKNVLNILLLLLCVAEVSAARANEPASAVGPVMRILKSGRLPAERLGAVIEIVCQRGNEHDLAYLFEQVMTNKKYSGKLQQTTWNGLRDAYITRKVKPAGDLSPLANTIQNGKSKSSSKSREVMIQLCGLWKIKAAGKSLQQIILDKKTTAEIKKVAIDAIVIIGGKEAKETIEKLVSKEQPLELRVIGVVAFAKMDKQKAAQQAARILSHPKLDTQSPSSILSAFLNLKGGSNLLAKEIAKNKLSVDTAKRCLRYMYSVGRNDAGLSDALSKAAGISNTVKKLTPIEVKRLAAEALKKGDAARGELVFRRADVSCMKCHSVSKAGGNVGPDLSPVGASSPVDYLVNSIIDPNQAVKEAFKSAIVETIQGKVVSGIIVDQNDERIVLRDATGKKIIISADDIDEQVEGGSLMPQGLTKFLTHDELLDLVKFLSSLGKPGAYAVQTTPAIHRWRVIQKIPASLQKGIPDEETVRGEILSNKSIPWVPAYSKVAGMLPLMELRKYATNNALYLKGEIDVTEGGVVGIQLNSNKGINIWVDHHSYRDDQKIVSDLHKGRHAIIIRVDLSQRNENKKEIPEIKVEFFKPEGSTAQFTVVVGP</sequence>
<dbReference type="NCBIfam" id="TIGR02603">
    <property type="entry name" value="CxxCH_TIGR02603"/>
    <property type="match status" value="1"/>
</dbReference>
<dbReference type="Gene3D" id="1.10.760.10">
    <property type="entry name" value="Cytochrome c-like domain"/>
    <property type="match status" value="1"/>
</dbReference>
<dbReference type="GO" id="GO:0009055">
    <property type="term" value="F:electron transfer activity"/>
    <property type="evidence" value="ECO:0007669"/>
    <property type="project" value="InterPro"/>
</dbReference>
<dbReference type="PANTHER" id="PTHR33546:SF1">
    <property type="entry name" value="LARGE, MULTIFUNCTIONAL SECRETED PROTEIN"/>
    <property type="match status" value="1"/>
</dbReference>
<evidence type="ECO:0000256" key="2">
    <source>
        <dbReference type="ARBA" id="ARBA00022723"/>
    </source>
</evidence>
<keyword evidence="3" id="KW-0408">Iron</keyword>
<dbReference type="PANTHER" id="PTHR33546">
    <property type="entry name" value="LARGE, MULTIFUNCTIONAL SECRETED PROTEIN-RELATED"/>
    <property type="match status" value="1"/>
</dbReference>
<evidence type="ECO:0000256" key="3">
    <source>
        <dbReference type="ARBA" id="ARBA00023004"/>
    </source>
</evidence>